<dbReference type="InterPro" id="IPR050087">
    <property type="entry name" value="AON_synthase_class-II"/>
</dbReference>
<dbReference type="EMBL" id="JAAQPH010000023">
    <property type="protein sequence ID" value="NIA71490.1"/>
    <property type="molecule type" value="Genomic_DNA"/>
</dbReference>
<dbReference type="Gene3D" id="3.90.1150.10">
    <property type="entry name" value="Aspartate Aminotransferase, domain 1"/>
    <property type="match status" value="1"/>
</dbReference>
<evidence type="ECO:0000256" key="2">
    <source>
        <dbReference type="ARBA" id="ARBA00022679"/>
    </source>
</evidence>
<dbReference type="SUPFAM" id="SSF53383">
    <property type="entry name" value="PLP-dependent transferases"/>
    <property type="match status" value="1"/>
</dbReference>
<dbReference type="InterPro" id="IPR001917">
    <property type="entry name" value="Aminotrans_II_pyridoxalP_BS"/>
</dbReference>
<dbReference type="PANTHER" id="PTHR13693:SF3">
    <property type="entry name" value="LD36009P"/>
    <property type="match status" value="1"/>
</dbReference>
<dbReference type="Proteomes" id="UP000761264">
    <property type="component" value="Unassembled WGS sequence"/>
</dbReference>
<comment type="similarity">
    <text evidence="4">Belongs to the class-II pyridoxal-phosphate-dependent aminotransferase family.</text>
</comment>
<evidence type="ECO:0000256" key="3">
    <source>
        <dbReference type="ARBA" id="ARBA00022898"/>
    </source>
</evidence>
<dbReference type="GO" id="GO:0030170">
    <property type="term" value="F:pyridoxal phosphate binding"/>
    <property type="evidence" value="ECO:0007669"/>
    <property type="project" value="InterPro"/>
</dbReference>
<dbReference type="PANTHER" id="PTHR13693">
    <property type="entry name" value="CLASS II AMINOTRANSFERASE/8-AMINO-7-OXONONANOATE SYNTHASE"/>
    <property type="match status" value="1"/>
</dbReference>
<comment type="caution">
    <text evidence="6">The sequence shown here is derived from an EMBL/GenBank/DDBJ whole genome shotgun (WGS) entry which is preliminary data.</text>
</comment>
<comment type="cofactor">
    <cofactor evidence="1 4">
        <name>pyridoxal 5'-phosphate</name>
        <dbReference type="ChEBI" id="CHEBI:597326"/>
    </cofactor>
</comment>
<keyword evidence="3 4" id="KW-0663">Pyridoxal phosphate</keyword>
<dbReference type="InterPro" id="IPR004839">
    <property type="entry name" value="Aminotransferase_I/II_large"/>
</dbReference>
<name>A0A967KFQ6_9PROT</name>
<dbReference type="GO" id="GO:0008483">
    <property type="term" value="F:transaminase activity"/>
    <property type="evidence" value="ECO:0007669"/>
    <property type="project" value="UniProtKB-KW"/>
</dbReference>
<accession>A0A967KFQ6</accession>
<evidence type="ECO:0000256" key="4">
    <source>
        <dbReference type="RuleBase" id="RU003693"/>
    </source>
</evidence>
<dbReference type="CDD" id="cd06454">
    <property type="entry name" value="KBL_like"/>
    <property type="match status" value="1"/>
</dbReference>
<dbReference type="Gene3D" id="3.40.640.10">
    <property type="entry name" value="Type I PLP-dependent aspartate aminotransferase-like (Major domain)"/>
    <property type="match status" value="1"/>
</dbReference>
<dbReference type="InterPro" id="IPR015424">
    <property type="entry name" value="PyrdxlP-dep_Trfase"/>
</dbReference>
<proteinExistence type="inferred from homology"/>
<dbReference type="NCBIfam" id="NF047599">
    <property type="entry name" value="SerpalmtaseBetaP"/>
    <property type="match status" value="1"/>
</dbReference>
<keyword evidence="7" id="KW-1185">Reference proteome</keyword>
<dbReference type="PROSITE" id="PS00599">
    <property type="entry name" value="AA_TRANSFER_CLASS_2"/>
    <property type="match status" value="1"/>
</dbReference>
<dbReference type="InterPro" id="IPR015421">
    <property type="entry name" value="PyrdxlP-dep_Trfase_major"/>
</dbReference>
<dbReference type="Pfam" id="PF00155">
    <property type="entry name" value="Aminotran_1_2"/>
    <property type="match status" value="1"/>
</dbReference>
<protein>
    <submittedName>
        <fullName evidence="6">Aminotransferase class I/II-fold pyridoxal phosphate-dependent enzyme</fullName>
    </submittedName>
</protein>
<gene>
    <name evidence="6" type="ORF">HBA54_23140</name>
</gene>
<dbReference type="AlphaFoldDB" id="A0A967KFQ6"/>
<keyword evidence="6" id="KW-0032">Aminotransferase</keyword>
<evidence type="ECO:0000313" key="7">
    <source>
        <dbReference type="Proteomes" id="UP000761264"/>
    </source>
</evidence>
<feature type="domain" description="Aminotransferase class I/classII large" evidence="5">
    <location>
        <begin position="44"/>
        <end position="385"/>
    </location>
</feature>
<sequence length="404" mass="43424">MSLLDKYDQVSARHKRLLALGRDPFDVCMDRIVSATEAIIGGRDVILVGTNNYLGLTFDPDCIAAAADALAREGTGTTGSRIANGTYASHRELEEEIAAFLGRRSAMVFPTGYQANLGILAGLAGPKDIILLDADSHASIYDGCRLSGATLVRFRHNSPADLDKRLERLDGEAASKLVVVEGIYSMLGDQAPLDEFVDVKQRHGVELLVDEAHSLGVFGERGRGLAEAAGVEEEVDYVVGTFSKSLGAVGGFGASDNPGFERLRYTSRPYMFTASSSPSSIATVLATLEKVRSRPELRRQLWENARALYKGLMDLGFSVCAEASPIIALKMPNETAAVFMWNALLEAGVYVNLALPPGTPDGSCLLRCSLSASHTPQQVKRICEVFEQSLHALKGWQAAQSAAE</sequence>
<evidence type="ECO:0000256" key="1">
    <source>
        <dbReference type="ARBA" id="ARBA00001933"/>
    </source>
</evidence>
<keyword evidence="2" id="KW-0808">Transferase</keyword>
<evidence type="ECO:0000259" key="5">
    <source>
        <dbReference type="Pfam" id="PF00155"/>
    </source>
</evidence>
<dbReference type="InterPro" id="IPR015422">
    <property type="entry name" value="PyrdxlP-dep_Trfase_small"/>
</dbReference>
<evidence type="ECO:0000313" key="6">
    <source>
        <dbReference type="EMBL" id="NIA71490.1"/>
    </source>
</evidence>
<dbReference type="RefSeq" id="WP_167229182.1">
    <property type="nucleotide sequence ID" value="NZ_JAAQPH010000023.1"/>
</dbReference>
<reference evidence="6" key="1">
    <citation type="submission" date="2020-03" db="EMBL/GenBank/DDBJ databases">
        <title>Genome of Pelagibius litoralis DSM 21314T.</title>
        <authorList>
            <person name="Wang G."/>
        </authorList>
    </citation>
    <scope>NUCLEOTIDE SEQUENCE</scope>
    <source>
        <strain evidence="6">DSM 21314</strain>
    </source>
</reference>
<organism evidence="6 7">
    <name type="scientific">Pelagibius litoralis</name>
    <dbReference type="NCBI Taxonomy" id="374515"/>
    <lineage>
        <taxon>Bacteria</taxon>
        <taxon>Pseudomonadati</taxon>
        <taxon>Pseudomonadota</taxon>
        <taxon>Alphaproteobacteria</taxon>
        <taxon>Rhodospirillales</taxon>
        <taxon>Rhodovibrionaceae</taxon>
        <taxon>Pelagibius</taxon>
    </lineage>
</organism>